<evidence type="ECO:0000313" key="1">
    <source>
        <dbReference type="EMBL" id="QJW88352.1"/>
    </source>
</evidence>
<gene>
    <name evidence="1" type="ORF">HNV11_02655</name>
</gene>
<dbReference type="Proteomes" id="UP000502756">
    <property type="component" value="Chromosome"/>
</dbReference>
<evidence type="ECO:0000313" key="2">
    <source>
        <dbReference type="Proteomes" id="UP000502756"/>
    </source>
</evidence>
<dbReference type="AlphaFoldDB" id="A0A6M5Y6M4"/>
<evidence type="ECO:0008006" key="3">
    <source>
        <dbReference type="Google" id="ProtNLM"/>
    </source>
</evidence>
<accession>A0A6M5Y6M4</accession>
<organism evidence="1 2">
    <name type="scientific">Spirosoma taeanense</name>
    <dbReference type="NCBI Taxonomy" id="2735870"/>
    <lineage>
        <taxon>Bacteria</taxon>
        <taxon>Pseudomonadati</taxon>
        <taxon>Bacteroidota</taxon>
        <taxon>Cytophagia</taxon>
        <taxon>Cytophagales</taxon>
        <taxon>Cytophagaceae</taxon>
        <taxon>Spirosoma</taxon>
    </lineage>
</organism>
<name>A0A6M5Y6M4_9BACT</name>
<protein>
    <recommendedName>
        <fullName evidence="3">DUF4276 family protein</fullName>
    </recommendedName>
</protein>
<dbReference type="EMBL" id="CP053435">
    <property type="protein sequence ID" value="QJW88352.1"/>
    <property type="molecule type" value="Genomic_DNA"/>
</dbReference>
<dbReference type="KEGG" id="stae:HNV11_02655"/>
<sequence length="209" mass="23474">MKHENRLEYTLIAEGYAEYAFIPTYLKLISSQYGVKAIRSRIGFKGGDAGKSKVLKEAADFCSLAIQQNHQLIIVGVDLDVADHEPEQAKHAAECKIILNALGENYKKYGQQIVHFVPVQAIEHWLSYQAYKTGVASRFAVNGVEGKPQDELKRLLYKGNNSGPNMDRIAQAIAERADFDELAKQSRSFAHFHKQVTGFLNQYNKTQPS</sequence>
<reference evidence="1 2" key="1">
    <citation type="submission" date="2020-05" db="EMBL/GenBank/DDBJ databases">
        <title>Genome sequencing of Spirosoma sp. TS118.</title>
        <authorList>
            <person name="Lee J.-H."/>
            <person name="Jeong S."/>
            <person name="Zhao L."/>
            <person name="Jung J.-H."/>
            <person name="Kim M.-K."/>
            <person name="Lim S."/>
        </authorList>
    </citation>
    <scope>NUCLEOTIDE SEQUENCE [LARGE SCALE GENOMIC DNA]</scope>
    <source>
        <strain evidence="1 2">TS118</strain>
    </source>
</reference>
<dbReference type="RefSeq" id="WP_171738185.1">
    <property type="nucleotide sequence ID" value="NZ_CP053435.1"/>
</dbReference>
<proteinExistence type="predicted"/>
<keyword evidence="2" id="KW-1185">Reference proteome</keyword>